<feature type="region of interest" description="Disordered" evidence="1">
    <location>
        <begin position="96"/>
        <end position="116"/>
    </location>
</feature>
<dbReference type="GeneID" id="36528696"/>
<dbReference type="Proteomes" id="UP000234474">
    <property type="component" value="Unassembled WGS sequence"/>
</dbReference>
<organism evidence="2 3">
    <name type="scientific">Aspergillus novofumigatus (strain IBT 16806)</name>
    <dbReference type="NCBI Taxonomy" id="1392255"/>
    <lineage>
        <taxon>Eukaryota</taxon>
        <taxon>Fungi</taxon>
        <taxon>Dikarya</taxon>
        <taxon>Ascomycota</taxon>
        <taxon>Pezizomycotina</taxon>
        <taxon>Eurotiomycetes</taxon>
        <taxon>Eurotiomycetidae</taxon>
        <taxon>Eurotiales</taxon>
        <taxon>Aspergillaceae</taxon>
        <taxon>Aspergillus</taxon>
        <taxon>Aspergillus subgen. Fumigati</taxon>
    </lineage>
</organism>
<evidence type="ECO:0000256" key="1">
    <source>
        <dbReference type="SAM" id="MobiDB-lite"/>
    </source>
</evidence>
<reference evidence="3" key="1">
    <citation type="journal article" date="2018" name="Proc. Natl. Acad. Sci. U.S.A.">
        <title>Linking secondary metabolites to gene clusters through genome sequencing of six diverse Aspergillus species.</title>
        <authorList>
            <person name="Kaerboelling I."/>
            <person name="Vesth T.C."/>
            <person name="Frisvad J.C."/>
            <person name="Nybo J.L."/>
            <person name="Theobald S."/>
            <person name="Kuo A."/>
            <person name="Bowyer P."/>
            <person name="Matsuda Y."/>
            <person name="Mondo S."/>
            <person name="Lyhne E.K."/>
            <person name="Kogle M.E."/>
            <person name="Clum A."/>
            <person name="Lipzen A."/>
            <person name="Salamov A."/>
            <person name="Ngan C.Y."/>
            <person name="Daum C."/>
            <person name="Chiniquy J."/>
            <person name="Barry K."/>
            <person name="LaButti K."/>
            <person name="Haridas S."/>
            <person name="Simmons B.A."/>
            <person name="Magnuson J.K."/>
            <person name="Mortensen U.H."/>
            <person name="Larsen T.O."/>
            <person name="Grigoriev I.V."/>
            <person name="Baker S.E."/>
            <person name="Andersen M.R."/>
        </authorList>
    </citation>
    <scope>NUCLEOTIDE SEQUENCE [LARGE SCALE GENOMIC DNA]</scope>
    <source>
        <strain evidence="3">IBT 16806</strain>
    </source>
</reference>
<dbReference type="OrthoDB" id="4505924at2759"/>
<feature type="compositionally biased region" description="Polar residues" evidence="1">
    <location>
        <begin position="103"/>
        <end position="116"/>
    </location>
</feature>
<accession>A0A2I1C5Q1</accession>
<feature type="region of interest" description="Disordered" evidence="1">
    <location>
        <begin position="1"/>
        <end position="26"/>
    </location>
</feature>
<dbReference type="EMBL" id="MSZS01000005">
    <property type="protein sequence ID" value="PKX92988.1"/>
    <property type="molecule type" value="Genomic_DNA"/>
</dbReference>
<evidence type="ECO:0000313" key="2">
    <source>
        <dbReference type="EMBL" id="PKX92988.1"/>
    </source>
</evidence>
<name>A0A2I1C5Q1_ASPN1</name>
<dbReference type="AlphaFoldDB" id="A0A2I1C5Q1"/>
<dbReference type="STRING" id="1392255.A0A2I1C5Q1"/>
<protein>
    <submittedName>
        <fullName evidence="2">Uncharacterized protein</fullName>
    </submittedName>
</protein>
<evidence type="ECO:0000313" key="3">
    <source>
        <dbReference type="Proteomes" id="UP000234474"/>
    </source>
</evidence>
<proteinExistence type="predicted"/>
<dbReference type="VEuPathDB" id="FungiDB:P174DRAFT_217832"/>
<gene>
    <name evidence="2" type="ORF">P174DRAFT_217832</name>
</gene>
<dbReference type="RefSeq" id="XP_024681583.1">
    <property type="nucleotide sequence ID" value="XM_024821370.1"/>
</dbReference>
<keyword evidence="3" id="KW-1185">Reference proteome</keyword>
<comment type="caution">
    <text evidence="2">The sequence shown here is derived from an EMBL/GenBank/DDBJ whole genome shotgun (WGS) entry which is preliminary data.</text>
</comment>
<feature type="compositionally biased region" description="Low complexity" evidence="1">
    <location>
        <begin position="1"/>
        <end position="17"/>
    </location>
</feature>
<sequence>MSSPSSISSSSSSPSASVRMRDQPSTISMNIPIEEESAAVLECLGFEPSTASQIFQRYANRPDPDQCPDDLLGYACVHIAVLKTDSYRDMDIQEAMAPVGSPRGSNRPSLTQRSPT</sequence>